<dbReference type="InterPro" id="IPR000001">
    <property type="entry name" value="Kringle"/>
</dbReference>
<dbReference type="SUPFAM" id="SSF57440">
    <property type="entry name" value="Kringle-like"/>
    <property type="match status" value="1"/>
</dbReference>
<evidence type="ECO:0000256" key="2">
    <source>
        <dbReference type="ARBA" id="ARBA00023157"/>
    </source>
</evidence>
<organism evidence="6 7">
    <name type="scientific">Dimorphilus gyrociliatus</name>
    <dbReference type="NCBI Taxonomy" id="2664684"/>
    <lineage>
        <taxon>Eukaryota</taxon>
        <taxon>Metazoa</taxon>
        <taxon>Spiralia</taxon>
        <taxon>Lophotrochozoa</taxon>
        <taxon>Annelida</taxon>
        <taxon>Polychaeta</taxon>
        <taxon>Polychaeta incertae sedis</taxon>
        <taxon>Dinophilidae</taxon>
        <taxon>Dimorphilus</taxon>
    </lineage>
</organism>
<keyword evidence="1 3" id="KW-0420">Kringle</keyword>
<dbReference type="InterPro" id="IPR000998">
    <property type="entry name" value="MAM_dom"/>
</dbReference>
<dbReference type="GO" id="GO:0016020">
    <property type="term" value="C:membrane"/>
    <property type="evidence" value="ECO:0007669"/>
    <property type="project" value="InterPro"/>
</dbReference>
<protein>
    <submittedName>
        <fullName evidence="6">DgyrCDS14688</fullName>
    </submittedName>
</protein>
<comment type="caution">
    <text evidence="6">The sequence shown here is derived from an EMBL/GenBank/DDBJ whole genome shotgun (WGS) entry which is preliminary data.</text>
</comment>
<dbReference type="InterPro" id="IPR018056">
    <property type="entry name" value="Kringle_CS"/>
</dbReference>
<dbReference type="OrthoDB" id="272018at2759"/>
<dbReference type="Gene3D" id="2.40.20.10">
    <property type="entry name" value="Plasminogen Kringle 4"/>
    <property type="match status" value="1"/>
</dbReference>
<gene>
    <name evidence="6" type="ORF">DGYR_LOCUS13838</name>
</gene>
<dbReference type="InterPro" id="IPR013806">
    <property type="entry name" value="Kringle-like"/>
</dbReference>
<evidence type="ECO:0000313" key="6">
    <source>
        <dbReference type="EMBL" id="CAD5126600.1"/>
    </source>
</evidence>
<dbReference type="Proteomes" id="UP000549394">
    <property type="component" value="Unassembled WGS sequence"/>
</dbReference>
<dbReference type="AlphaFoldDB" id="A0A7I8WEJ3"/>
<feature type="domain" description="Kringle" evidence="5">
    <location>
        <begin position="58"/>
        <end position="130"/>
    </location>
</feature>
<name>A0A7I8WEJ3_9ANNE</name>
<accession>A0A7I8WEJ3</accession>
<evidence type="ECO:0000313" key="7">
    <source>
        <dbReference type="Proteomes" id="UP000549394"/>
    </source>
</evidence>
<dbReference type="InterPro" id="IPR038178">
    <property type="entry name" value="Kringle_sf"/>
</dbReference>
<keyword evidence="7" id="KW-1185">Reference proteome</keyword>
<dbReference type="SMART" id="SM00130">
    <property type="entry name" value="KR"/>
    <property type="match status" value="1"/>
</dbReference>
<keyword evidence="2 3" id="KW-1015">Disulfide bond</keyword>
<sequence>MGNSFKVTIEPGVFQVIVEGIVSGGKLGDIAIDDVKIGKCSSLECKRNVIGEDFEGVTHSRTIKNITCLKWTELVTIILKQSEKELFEFPGTSLEQVANNFCRNPTKDPKGPWCFTTYSGLREYCNIPLESVCLGYDRKRPQIHDLTLTIT</sequence>
<dbReference type="EMBL" id="CAJFCJ010000064">
    <property type="protein sequence ID" value="CAD5126600.1"/>
    <property type="molecule type" value="Genomic_DNA"/>
</dbReference>
<evidence type="ECO:0000256" key="1">
    <source>
        <dbReference type="ARBA" id="ARBA00022572"/>
    </source>
</evidence>
<dbReference type="PROSITE" id="PS00021">
    <property type="entry name" value="KRINGLE_1"/>
    <property type="match status" value="1"/>
</dbReference>
<dbReference type="PROSITE" id="PS50060">
    <property type="entry name" value="MAM_2"/>
    <property type="match status" value="1"/>
</dbReference>
<dbReference type="Pfam" id="PF00051">
    <property type="entry name" value="Kringle"/>
    <property type="match status" value="1"/>
</dbReference>
<feature type="disulfide bond" evidence="3">
    <location>
        <begin position="102"/>
        <end position="125"/>
    </location>
</feature>
<dbReference type="PROSITE" id="PS50070">
    <property type="entry name" value="KRINGLE_2"/>
    <property type="match status" value="1"/>
</dbReference>
<reference evidence="6 7" key="1">
    <citation type="submission" date="2020-08" db="EMBL/GenBank/DDBJ databases">
        <authorList>
            <person name="Hejnol A."/>
        </authorList>
    </citation>
    <scope>NUCLEOTIDE SEQUENCE [LARGE SCALE GENOMIC DNA]</scope>
</reference>
<evidence type="ECO:0000256" key="3">
    <source>
        <dbReference type="PROSITE-ProRule" id="PRU00121"/>
    </source>
</evidence>
<evidence type="ECO:0000259" key="4">
    <source>
        <dbReference type="PROSITE" id="PS50060"/>
    </source>
</evidence>
<proteinExistence type="predicted"/>
<dbReference type="Gene3D" id="2.60.120.200">
    <property type="match status" value="1"/>
</dbReference>
<evidence type="ECO:0000259" key="5">
    <source>
        <dbReference type="PROSITE" id="PS50070"/>
    </source>
</evidence>
<comment type="caution">
    <text evidence="3">Lacks conserved residue(s) required for the propagation of feature annotation.</text>
</comment>
<feature type="domain" description="MAM" evidence="4">
    <location>
        <begin position="1"/>
        <end position="47"/>
    </location>
</feature>